<gene>
    <name evidence="16" type="primary">8230584</name>
    <name evidence="15" type="ORF">Phum_PHUM436850</name>
</gene>
<dbReference type="Gene3D" id="3.40.1360.10">
    <property type="match status" value="1"/>
</dbReference>
<dbReference type="OrthoDB" id="5377392at2759"/>
<dbReference type="GO" id="GO:0003918">
    <property type="term" value="F:DNA topoisomerase type II (double strand cut, ATP-hydrolyzing) activity"/>
    <property type="evidence" value="ECO:0007669"/>
    <property type="project" value="UniProtKB-UniRule"/>
</dbReference>
<dbReference type="GO" id="GO:0042138">
    <property type="term" value="P:meiotic DNA double-strand break formation"/>
    <property type="evidence" value="ECO:0007669"/>
    <property type="project" value="InterPro"/>
</dbReference>
<dbReference type="GO" id="GO:0005524">
    <property type="term" value="F:ATP binding"/>
    <property type="evidence" value="ECO:0007669"/>
    <property type="project" value="InterPro"/>
</dbReference>
<evidence type="ECO:0000313" key="17">
    <source>
        <dbReference type="Proteomes" id="UP000009046"/>
    </source>
</evidence>
<dbReference type="HOGENOM" id="CLU_037229_1_1_1"/>
<dbReference type="InParanoid" id="E0VTS0"/>
<evidence type="ECO:0000313" key="16">
    <source>
        <dbReference type="EnsemblMetazoa" id="PHUM436850-PA"/>
    </source>
</evidence>
<dbReference type="EMBL" id="DS235771">
    <property type="protein sequence ID" value="EEB16776.1"/>
    <property type="molecule type" value="Genomic_DNA"/>
</dbReference>
<evidence type="ECO:0000259" key="14">
    <source>
        <dbReference type="Pfam" id="PF21180"/>
    </source>
</evidence>
<dbReference type="InterPro" id="IPR002815">
    <property type="entry name" value="Spo11/TopoVI_A"/>
</dbReference>
<feature type="domain" description="Spo11/DNA topoisomerase VI subunit A N-terminal" evidence="13">
    <location>
        <begin position="98"/>
        <end position="158"/>
    </location>
</feature>
<dbReference type="PANTHER" id="PTHR10848">
    <property type="entry name" value="MEIOTIC RECOMBINATION PROTEIN SPO11"/>
    <property type="match status" value="1"/>
</dbReference>
<dbReference type="InterPro" id="IPR013049">
    <property type="entry name" value="Spo11/TopoVI_A_N"/>
</dbReference>
<evidence type="ECO:0000313" key="15">
    <source>
        <dbReference type="EMBL" id="EEB16776.1"/>
    </source>
</evidence>
<dbReference type="EMBL" id="AAZO01005336">
    <property type="status" value="NOT_ANNOTATED_CDS"/>
    <property type="molecule type" value="Genomic_DNA"/>
</dbReference>
<dbReference type="STRING" id="121224.E0VTS0"/>
<keyword evidence="17" id="KW-1185">Reference proteome</keyword>
<keyword evidence="10 12" id="KW-0413">Isomerase</keyword>
<name>E0VTS0_PEDHC</name>
<feature type="domain" description="Topoisomerase 6 subunit A/Spo11 TOPRIM" evidence="14">
    <location>
        <begin position="207"/>
        <end position="374"/>
    </location>
</feature>
<organism>
    <name type="scientific">Pediculus humanus subsp. corporis</name>
    <name type="common">Body louse</name>
    <dbReference type="NCBI Taxonomy" id="121224"/>
    <lineage>
        <taxon>Eukaryota</taxon>
        <taxon>Metazoa</taxon>
        <taxon>Ecdysozoa</taxon>
        <taxon>Arthropoda</taxon>
        <taxon>Hexapoda</taxon>
        <taxon>Insecta</taxon>
        <taxon>Pterygota</taxon>
        <taxon>Neoptera</taxon>
        <taxon>Paraneoptera</taxon>
        <taxon>Psocodea</taxon>
        <taxon>Troctomorpha</taxon>
        <taxon>Phthiraptera</taxon>
        <taxon>Anoplura</taxon>
        <taxon>Pediculidae</taxon>
        <taxon>Pediculus</taxon>
    </lineage>
</organism>
<evidence type="ECO:0000256" key="6">
    <source>
        <dbReference type="ARBA" id="ARBA00022723"/>
    </source>
</evidence>
<sequence length="380" mass="43377">MIFSEVLSILRLELIDIYSETFEESPDNSASKKEEHLRKIESVILKVVKEISRNQIPYFETILHTDCSNCYFDGRIKLKKEKLKIIKINFGKGNCRSKFATIMYLLSKIHKLLTTGQVSTRRELYYKNLKNFKSQRDVDIAIKDISYILNAPPWELGVLATSKGMVSGPLLLHLKNGQVLNCNIKEGVSVPINVSDVENLTSTAKWMLIIEKDASFQTLLDSSAVEKLDSCILITGKGFPDVNTRMLVCKVWQKLQIPILALCDADPYGFEIMCVYRFGSVSMSNLADSLACPSIRWLGIHPNDIKPLLLNSQTLSANDIKKIKNAMNRSYVQKNFNLINQLQTFLKENRKAEIEEISNISPNFLIDVYLKNKIQCKEYY</sequence>
<dbReference type="EnsemblMetazoa" id="PHUM436850-RA">
    <property type="protein sequence ID" value="PHUM436850-PA"/>
    <property type="gene ID" value="PHUM436850"/>
</dbReference>
<dbReference type="Pfam" id="PF04406">
    <property type="entry name" value="TP6A_N"/>
    <property type="match status" value="1"/>
</dbReference>
<dbReference type="eggNOG" id="KOG2795">
    <property type="taxonomic scope" value="Eukaryota"/>
</dbReference>
<comment type="subcellular location">
    <subcellularLocation>
        <location evidence="3">Nucleus</location>
    </subcellularLocation>
</comment>
<evidence type="ECO:0000256" key="5">
    <source>
        <dbReference type="ARBA" id="ARBA00012895"/>
    </source>
</evidence>
<dbReference type="InterPro" id="IPR013048">
    <property type="entry name" value="Meiotic_Spo11"/>
</dbReference>
<accession>E0VTS0</accession>
<keyword evidence="8 12" id="KW-0799">Topoisomerase</keyword>
<dbReference type="GeneID" id="8230584"/>
<evidence type="ECO:0000256" key="8">
    <source>
        <dbReference type="ARBA" id="ARBA00023029"/>
    </source>
</evidence>
<reference evidence="15" key="1">
    <citation type="submission" date="2007-04" db="EMBL/GenBank/DDBJ databases">
        <title>Annotation of Pediculus humanus corporis strain USDA.</title>
        <authorList>
            <person name="Kirkness E."/>
            <person name="Hannick L."/>
            <person name="Hass B."/>
            <person name="Bruggner R."/>
            <person name="Lawson D."/>
            <person name="Bidwell S."/>
            <person name="Joardar V."/>
            <person name="Caler E."/>
            <person name="Walenz B."/>
            <person name="Inman J."/>
            <person name="Schobel S."/>
            <person name="Galinsky K."/>
            <person name="Amedeo P."/>
            <person name="Strausberg R."/>
        </authorList>
    </citation>
    <scope>NUCLEOTIDE SEQUENCE</scope>
    <source>
        <strain evidence="15">USDA</strain>
    </source>
</reference>
<evidence type="ECO:0000256" key="12">
    <source>
        <dbReference type="PROSITE-ProRule" id="PRU01385"/>
    </source>
</evidence>
<dbReference type="GO" id="GO:0046872">
    <property type="term" value="F:metal ion binding"/>
    <property type="evidence" value="ECO:0007669"/>
    <property type="project" value="UniProtKB-KW"/>
</dbReference>
<dbReference type="CTD" id="8230584"/>
<dbReference type="GO" id="GO:0003677">
    <property type="term" value="F:DNA binding"/>
    <property type="evidence" value="ECO:0007669"/>
    <property type="project" value="UniProtKB-UniRule"/>
</dbReference>
<dbReference type="GO" id="GO:0000706">
    <property type="term" value="P:meiotic DNA double-strand break processing"/>
    <property type="evidence" value="ECO:0007669"/>
    <property type="project" value="TreeGrafter"/>
</dbReference>
<dbReference type="GO" id="GO:0007131">
    <property type="term" value="P:reciprocal meiotic recombination"/>
    <property type="evidence" value="ECO:0007669"/>
    <property type="project" value="TreeGrafter"/>
</dbReference>
<dbReference type="PANTHER" id="PTHR10848:SF0">
    <property type="entry name" value="MEIOTIC RECOMBINATION PROTEIN SPO11"/>
    <property type="match status" value="1"/>
</dbReference>
<reference evidence="16" key="3">
    <citation type="submission" date="2021-02" db="UniProtKB">
        <authorList>
            <consortium name="EnsemblMetazoa"/>
        </authorList>
    </citation>
    <scope>IDENTIFICATION</scope>
    <source>
        <strain evidence="16">USDA</strain>
    </source>
</reference>
<dbReference type="Proteomes" id="UP000009046">
    <property type="component" value="Unassembled WGS sequence"/>
</dbReference>
<dbReference type="InterPro" id="IPR036078">
    <property type="entry name" value="Spo11/TopoVI_A_sf"/>
</dbReference>
<dbReference type="AlphaFoldDB" id="E0VTS0"/>
<evidence type="ECO:0000256" key="2">
    <source>
        <dbReference type="ARBA" id="ARBA00001946"/>
    </source>
</evidence>
<dbReference type="PROSITE" id="PS52041">
    <property type="entry name" value="TOPO_IIB"/>
    <property type="match status" value="1"/>
</dbReference>
<evidence type="ECO:0000256" key="7">
    <source>
        <dbReference type="ARBA" id="ARBA00022842"/>
    </source>
</evidence>
<dbReference type="CDD" id="cd00223">
    <property type="entry name" value="TOPRIM_TopoIIB_SPO"/>
    <property type="match status" value="1"/>
</dbReference>
<dbReference type="FunCoup" id="E0VTS0">
    <property type="interactions" value="98"/>
</dbReference>
<dbReference type="KEGG" id="phu:Phum_PHUM436850"/>
<evidence type="ECO:0000256" key="4">
    <source>
        <dbReference type="ARBA" id="ARBA00006559"/>
    </source>
</evidence>
<dbReference type="OMA" id="IETAGMF"/>
<evidence type="ECO:0000256" key="9">
    <source>
        <dbReference type="ARBA" id="ARBA00023125"/>
    </source>
</evidence>
<dbReference type="PRINTS" id="PR01551">
    <property type="entry name" value="SPO11HOMOLOG"/>
</dbReference>
<dbReference type="Gene3D" id="1.10.10.10">
    <property type="entry name" value="Winged helix-like DNA-binding domain superfamily/Winged helix DNA-binding domain"/>
    <property type="match status" value="1"/>
</dbReference>
<evidence type="ECO:0000256" key="3">
    <source>
        <dbReference type="ARBA" id="ARBA00004123"/>
    </source>
</evidence>
<dbReference type="Pfam" id="PF21180">
    <property type="entry name" value="TOP6A-Spo11_Toprim"/>
    <property type="match status" value="1"/>
</dbReference>
<dbReference type="GO" id="GO:0000228">
    <property type="term" value="C:nuclear chromosome"/>
    <property type="evidence" value="ECO:0007669"/>
    <property type="project" value="TreeGrafter"/>
</dbReference>
<dbReference type="VEuPathDB" id="VectorBase:PHUM436850"/>
<evidence type="ECO:0000256" key="1">
    <source>
        <dbReference type="ARBA" id="ARBA00000185"/>
    </source>
</evidence>
<dbReference type="InterPro" id="IPR034136">
    <property type="entry name" value="TOPRIM_Topo6A/Spo11"/>
</dbReference>
<feature type="active site" description="O-(5'-phospho-DNA)-tyrosine intermediate" evidence="12">
    <location>
        <position position="126"/>
    </location>
</feature>
<dbReference type="SUPFAM" id="SSF56726">
    <property type="entry name" value="DNA topoisomerase IV, alpha subunit"/>
    <property type="match status" value="1"/>
</dbReference>
<proteinExistence type="inferred from homology"/>
<keyword evidence="7" id="KW-0460">Magnesium</keyword>
<dbReference type="InterPro" id="IPR036388">
    <property type="entry name" value="WH-like_DNA-bd_sf"/>
</dbReference>
<protein>
    <recommendedName>
        <fullName evidence="5">DNA topoisomerase (ATP-hydrolyzing)</fullName>
        <ecNumber evidence="5">5.6.2.2</ecNumber>
    </recommendedName>
</protein>
<comment type="catalytic activity">
    <reaction evidence="1 12">
        <text>ATP-dependent breakage, passage and rejoining of double-stranded DNA.</text>
        <dbReference type="EC" id="5.6.2.2"/>
    </reaction>
</comment>
<dbReference type="PRINTS" id="PR01550">
    <property type="entry name" value="TOP6AFAMILY"/>
</dbReference>
<comment type="similarity">
    <text evidence="4 12">Belongs to the TOP6A family.</text>
</comment>
<keyword evidence="11" id="KW-0539">Nucleus</keyword>
<comment type="cofactor">
    <cofactor evidence="2">
        <name>Mg(2+)</name>
        <dbReference type="ChEBI" id="CHEBI:18420"/>
    </cofactor>
</comment>
<reference evidence="15" key="2">
    <citation type="submission" date="2007-04" db="EMBL/GenBank/DDBJ databases">
        <title>The genome of the human body louse.</title>
        <authorList>
            <consortium name="The Human Body Louse Genome Consortium"/>
            <person name="Kirkness E."/>
            <person name="Walenz B."/>
            <person name="Hass B."/>
            <person name="Bruggner R."/>
            <person name="Strausberg R."/>
        </authorList>
    </citation>
    <scope>NUCLEOTIDE SEQUENCE</scope>
    <source>
        <strain evidence="15">USDA</strain>
    </source>
</reference>
<evidence type="ECO:0000256" key="10">
    <source>
        <dbReference type="ARBA" id="ARBA00023235"/>
    </source>
</evidence>
<dbReference type="RefSeq" id="XP_002429514.1">
    <property type="nucleotide sequence ID" value="XM_002429469.1"/>
</dbReference>
<dbReference type="EC" id="5.6.2.2" evidence="5"/>
<evidence type="ECO:0000259" key="13">
    <source>
        <dbReference type="Pfam" id="PF04406"/>
    </source>
</evidence>
<keyword evidence="9 12" id="KW-0238">DNA-binding</keyword>
<evidence type="ECO:0000256" key="11">
    <source>
        <dbReference type="ARBA" id="ARBA00023242"/>
    </source>
</evidence>
<keyword evidence="6" id="KW-0479">Metal-binding</keyword>